<dbReference type="Proteomes" id="UP001241656">
    <property type="component" value="Chromosome"/>
</dbReference>
<evidence type="ECO:0000256" key="4">
    <source>
        <dbReference type="ARBA" id="ARBA00022989"/>
    </source>
</evidence>
<comment type="subcellular location">
    <subcellularLocation>
        <location evidence="1">Cell membrane</location>
        <topology evidence="1">Multi-pass membrane protein</topology>
    </subcellularLocation>
</comment>
<keyword evidence="2" id="KW-1003">Cell membrane</keyword>
<keyword evidence="3 6" id="KW-0812">Transmembrane</keyword>
<feature type="transmembrane region" description="Helical" evidence="6">
    <location>
        <begin position="177"/>
        <end position="195"/>
    </location>
</feature>
<evidence type="ECO:0000313" key="8">
    <source>
        <dbReference type="Proteomes" id="UP001241656"/>
    </source>
</evidence>
<dbReference type="RefSeq" id="WP_282904022.1">
    <property type="nucleotide sequence ID" value="NZ_CP124855.1"/>
</dbReference>
<feature type="transmembrane region" description="Helical" evidence="6">
    <location>
        <begin position="255"/>
        <end position="275"/>
    </location>
</feature>
<dbReference type="PANTHER" id="PTHR30250:SF11">
    <property type="entry name" value="O-ANTIGEN TRANSPORTER-RELATED"/>
    <property type="match status" value="1"/>
</dbReference>
<protein>
    <submittedName>
        <fullName evidence="7">Oligosaccharide flippase family protein</fullName>
    </submittedName>
</protein>
<feature type="transmembrane region" description="Helical" evidence="6">
    <location>
        <begin position="365"/>
        <end position="383"/>
    </location>
</feature>
<dbReference type="Pfam" id="PF01943">
    <property type="entry name" value="Polysacc_synt"/>
    <property type="match status" value="1"/>
</dbReference>
<feature type="transmembrane region" description="Helical" evidence="6">
    <location>
        <begin position="326"/>
        <end position="344"/>
    </location>
</feature>
<keyword evidence="4 6" id="KW-1133">Transmembrane helix</keyword>
<evidence type="ECO:0000256" key="3">
    <source>
        <dbReference type="ARBA" id="ARBA00022692"/>
    </source>
</evidence>
<feature type="transmembrane region" description="Helical" evidence="6">
    <location>
        <begin position="120"/>
        <end position="140"/>
    </location>
</feature>
<sequence>MKSLSIFVSDFLKNKGHHVFLSLLIAKICGFLGSLFIIRILPESEFGTISIVASIFFIFVSFSGFGSHQSLLRYGSIIQSDSEKKVFANHLLRQGFIHQLIISAVFLLISIFYINRYEDILFIFLLFTVRLIGFYFLNHIQAELRVFGNNRAFAQVNNFVNVFGVILLLLLSYFFGLVGYLFAVAFTPFLSLIWYKKEDFLKVIGGINFTKKEIWSFGLHAAGTALLSDALFSADVLLLSFLMKETAVASYKVGLLIPFNITFLASTFMQSDYTVLAKNSRNKFFLKNYIANYYRLFIPISIVIFVVGFVFKTEVLSFFFSAKYSGSQMIFVIFLATFSFNMLLRNLYGNLLSAVGMMKMNTAVSFLNLILLLMFSFFFVKRFGIEGMAISLCLSMLTGGFLLLFSFYLYWKDLK</sequence>
<evidence type="ECO:0000256" key="6">
    <source>
        <dbReference type="SAM" id="Phobius"/>
    </source>
</evidence>
<keyword evidence="5 6" id="KW-0472">Membrane</keyword>
<dbReference type="PANTHER" id="PTHR30250">
    <property type="entry name" value="PST FAMILY PREDICTED COLANIC ACID TRANSPORTER"/>
    <property type="match status" value="1"/>
</dbReference>
<feature type="transmembrane region" description="Helical" evidence="6">
    <location>
        <begin position="389"/>
        <end position="411"/>
    </location>
</feature>
<feature type="transmembrane region" description="Helical" evidence="6">
    <location>
        <begin position="296"/>
        <end position="320"/>
    </location>
</feature>
<evidence type="ECO:0000256" key="2">
    <source>
        <dbReference type="ARBA" id="ARBA00022475"/>
    </source>
</evidence>
<evidence type="ECO:0000256" key="5">
    <source>
        <dbReference type="ARBA" id="ARBA00023136"/>
    </source>
</evidence>
<name>A0ABY8R9H7_9FLAO</name>
<dbReference type="InterPro" id="IPR050833">
    <property type="entry name" value="Poly_Biosynth_Transport"/>
</dbReference>
<keyword evidence="8" id="KW-1185">Reference proteome</keyword>
<proteinExistence type="predicted"/>
<dbReference type="EMBL" id="CP124855">
    <property type="protein sequence ID" value="WHF50606.1"/>
    <property type="molecule type" value="Genomic_DNA"/>
</dbReference>
<feature type="transmembrane region" description="Helical" evidence="6">
    <location>
        <begin position="46"/>
        <end position="65"/>
    </location>
</feature>
<accession>A0ABY8R9H7</accession>
<gene>
    <name evidence="7" type="ORF">QGN23_09155</name>
</gene>
<reference evidence="7 8" key="1">
    <citation type="submission" date="2023-05" db="EMBL/GenBank/DDBJ databases">
        <title>Genomic insight into Chryseobacterium sp. wdc7 isolated forest soil (Gotjawal).</title>
        <authorList>
            <person name="Park S.-J."/>
        </authorList>
    </citation>
    <scope>NUCLEOTIDE SEQUENCE [LARGE SCALE GENOMIC DNA]</scope>
    <source>
        <strain evidence="8">wdc7</strain>
    </source>
</reference>
<evidence type="ECO:0000256" key="1">
    <source>
        <dbReference type="ARBA" id="ARBA00004651"/>
    </source>
</evidence>
<organism evidence="7 8">
    <name type="scientific">Chryseobacterium gotjawalense</name>
    <dbReference type="NCBI Taxonomy" id="3042315"/>
    <lineage>
        <taxon>Bacteria</taxon>
        <taxon>Pseudomonadati</taxon>
        <taxon>Bacteroidota</taxon>
        <taxon>Flavobacteriia</taxon>
        <taxon>Flavobacteriales</taxon>
        <taxon>Weeksellaceae</taxon>
        <taxon>Chryseobacterium group</taxon>
        <taxon>Chryseobacterium</taxon>
    </lineage>
</organism>
<feature type="transmembrane region" description="Helical" evidence="6">
    <location>
        <begin position="216"/>
        <end position="243"/>
    </location>
</feature>
<evidence type="ECO:0000313" key="7">
    <source>
        <dbReference type="EMBL" id="WHF50606.1"/>
    </source>
</evidence>
<feature type="transmembrane region" description="Helical" evidence="6">
    <location>
        <begin position="20"/>
        <end position="40"/>
    </location>
</feature>
<dbReference type="InterPro" id="IPR002797">
    <property type="entry name" value="Polysacc_synth"/>
</dbReference>
<feature type="transmembrane region" description="Helical" evidence="6">
    <location>
        <begin position="95"/>
        <end position="114"/>
    </location>
</feature>